<evidence type="ECO:0000313" key="3">
    <source>
        <dbReference type="EMBL" id="ARS91673.1"/>
    </source>
</evidence>
<dbReference type="KEGG" id="naj:B1756_04320"/>
<feature type="region of interest" description="Disordered" evidence="1">
    <location>
        <begin position="1"/>
        <end position="30"/>
    </location>
</feature>
<feature type="compositionally biased region" description="Acidic residues" evidence="1">
    <location>
        <begin position="1"/>
        <end position="10"/>
    </location>
</feature>
<dbReference type="AlphaFoldDB" id="A0A2Z2HXQ7"/>
<gene>
    <name evidence="3" type="ORF">B1756_04320</name>
</gene>
<reference evidence="4" key="1">
    <citation type="submission" date="2017-02" db="EMBL/GenBank/DDBJ databases">
        <title>Natronthermophilus aegyptiacus gen. nov.,sp. nov., an aerobic, extremely halophilic alkalithermophilic archaeon isolated from the athalassohaline Wadi An Natrun, Egypt.</title>
        <authorList>
            <person name="Zhao B."/>
        </authorList>
    </citation>
    <scope>NUCLEOTIDE SEQUENCE [LARGE SCALE GENOMIC DNA]</scope>
    <source>
        <strain evidence="4">JW/NM-HA 15</strain>
    </source>
</reference>
<dbReference type="Pfam" id="PF24458">
    <property type="entry name" value="DUF7573"/>
    <property type="match status" value="1"/>
</dbReference>
<evidence type="ECO:0000313" key="4">
    <source>
        <dbReference type="Proteomes" id="UP000250088"/>
    </source>
</evidence>
<accession>A0A2Z2HXQ7</accession>
<organism evidence="3 4">
    <name type="scientific">Natrarchaeobaculum aegyptiacum</name>
    <dbReference type="NCBI Taxonomy" id="745377"/>
    <lineage>
        <taxon>Archaea</taxon>
        <taxon>Methanobacteriati</taxon>
        <taxon>Methanobacteriota</taxon>
        <taxon>Stenosarchaea group</taxon>
        <taxon>Halobacteria</taxon>
        <taxon>Halobacteriales</taxon>
        <taxon>Natrialbaceae</taxon>
        <taxon>Natrarchaeobaculum</taxon>
    </lineage>
</organism>
<evidence type="ECO:0000259" key="2">
    <source>
        <dbReference type="Pfam" id="PF24458"/>
    </source>
</evidence>
<name>A0A2Z2HXQ7_9EURY</name>
<sequence length="60" mass="6534">MNEVAGDESPSEPAHRDAGAGDTPTTTFARGDYECATCGQPTERVWHDDGEYVCPSCKQW</sequence>
<evidence type="ECO:0000256" key="1">
    <source>
        <dbReference type="SAM" id="MobiDB-lite"/>
    </source>
</evidence>
<dbReference type="EMBL" id="CP019893">
    <property type="protein sequence ID" value="ARS91673.1"/>
    <property type="molecule type" value="Genomic_DNA"/>
</dbReference>
<dbReference type="InterPro" id="IPR055995">
    <property type="entry name" value="DUF7573"/>
</dbReference>
<feature type="domain" description="DUF7573" evidence="2">
    <location>
        <begin position="24"/>
        <end position="60"/>
    </location>
</feature>
<dbReference type="Proteomes" id="UP000250088">
    <property type="component" value="Chromosome"/>
</dbReference>
<proteinExistence type="predicted"/>
<keyword evidence="4" id="KW-1185">Reference proteome</keyword>
<protein>
    <recommendedName>
        <fullName evidence="2">DUF7573 domain-containing protein</fullName>
    </recommendedName>
</protein>